<dbReference type="InterPro" id="IPR039418">
    <property type="entry name" value="LexA-like"/>
</dbReference>
<dbReference type="GO" id="GO:0003677">
    <property type="term" value="F:DNA binding"/>
    <property type="evidence" value="ECO:0007669"/>
    <property type="project" value="UniProtKB-KW"/>
</dbReference>
<evidence type="ECO:0000313" key="6">
    <source>
        <dbReference type="EMBL" id="EAK5435686.1"/>
    </source>
</evidence>
<dbReference type="EMBL" id="AACCOW010000026">
    <property type="protein sequence ID" value="EAJ9837767.1"/>
    <property type="molecule type" value="Genomic_DNA"/>
</dbReference>
<dbReference type="EMBL" id="AACHCS010000001">
    <property type="protein sequence ID" value="EAK5435686.1"/>
    <property type="molecule type" value="Genomic_DNA"/>
</dbReference>
<evidence type="ECO:0000259" key="4">
    <source>
        <dbReference type="Pfam" id="PF00717"/>
    </source>
</evidence>
<keyword evidence="1" id="KW-0805">Transcription regulation</keyword>
<accession>A0A5T0JXH6</accession>
<comment type="caution">
    <text evidence="5">The sequence shown here is derived from an EMBL/GenBank/DDBJ whole genome shotgun (WGS) entry which is preliminary data.</text>
</comment>
<reference evidence="5" key="1">
    <citation type="submission" date="2019-04" db="EMBL/GenBank/DDBJ databases">
        <authorList>
            <consortium name="NARMS: The National Antimicrobial Resistance Monitoring System"/>
        </authorList>
    </citation>
    <scope>NUCLEOTIDE SEQUENCE</scope>
    <source>
        <strain evidence="6">CVM N16C161</strain>
        <strain evidence="5">FSIS11920232</strain>
    </source>
</reference>
<dbReference type="RefSeq" id="WP_107127885.1">
    <property type="nucleotide sequence ID" value="NZ_CP028187.1"/>
</dbReference>
<protein>
    <submittedName>
        <fullName evidence="5">S24 family peptidase</fullName>
    </submittedName>
</protein>
<evidence type="ECO:0000313" key="5">
    <source>
        <dbReference type="EMBL" id="EAJ9837767.1"/>
    </source>
</evidence>
<gene>
    <name evidence="6" type="ORF">CNT49_00015</name>
    <name evidence="5" type="ORF">FBI14_08485</name>
</gene>
<evidence type="ECO:0000256" key="1">
    <source>
        <dbReference type="ARBA" id="ARBA00023015"/>
    </source>
</evidence>
<dbReference type="InterPro" id="IPR036286">
    <property type="entry name" value="LexA/Signal_pep-like_sf"/>
</dbReference>
<sequence>MEEKEQLLQEMIEFYSVKDKFELAEYLGLSRESAHNWPKRISKKQILIYEKDKKIKISSKNTEKIISDDEDIVLVPFYKDNSVSAGFGSKNYEGLVQHIPFNKQDLRLMFNIQGFLKIGIIPVIGDSMAPTIKEGEMIVFQDDGSMIEGGVYVIEYQSEVFVKRLRKRPLSLISDNKDYPPIVMNEDEEIKIIGRVVGTYDLNYRRL</sequence>
<dbReference type="AlphaFoldDB" id="A0A5T0JXH6"/>
<evidence type="ECO:0000256" key="3">
    <source>
        <dbReference type="ARBA" id="ARBA00023163"/>
    </source>
</evidence>
<organism evidence="5">
    <name type="scientific">Campylobacter coli</name>
    <dbReference type="NCBI Taxonomy" id="195"/>
    <lineage>
        <taxon>Bacteria</taxon>
        <taxon>Pseudomonadati</taxon>
        <taxon>Campylobacterota</taxon>
        <taxon>Epsilonproteobacteria</taxon>
        <taxon>Campylobacterales</taxon>
        <taxon>Campylobacteraceae</taxon>
        <taxon>Campylobacter</taxon>
    </lineage>
</organism>
<evidence type="ECO:0000256" key="2">
    <source>
        <dbReference type="ARBA" id="ARBA00023125"/>
    </source>
</evidence>
<dbReference type="CDD" id="cd06529">
    <property type="entry name" value="S24_LexA-like"/>
    <property type="match status" value="1"/>
</dbReference>
<dbReference type="SUPFAM" id="SSF51306">
    <property type="entry name" value="LexA/Signal peptidase"/>
    <property type="match status" value="1"/>
</dbReference>
<name>A0A5T0JXH6_CAMCO</name>
<dbReference type="Pfam" id="PF00717">
    <property type="entry name" value="Peptidase_S24"/>
    <property type="match status" value="1"/>
</dbReference>
<dbReference type="PANTHER" id="PTHR40661:SF3">
    <property type="entry name" value="FELS-1 PROPHAGE TRANSCRIPTIONAL REGULATOR"/>
    <property type="match status" value="1"/>
</dbReference>
<dbReference type="PANTHER" id="PTHR40661">
    <property type="match status" value="1"/>
</dbReference>
<feature type="domain" description="Peptidase S24/S26A/S26B/S26C" evidence="4">
    <location>
        <begin position="77"/>
        <end position="197"/>
    </location>
</feature>
<keyword evidence="2" id="KW-0238">DNA-binding</keyword>
<proteinExistence type="predicted"/>
<dbReference type="Gene3D" id="2.10.109.10">
    <property type="entry name" value="Umud Fragment, subunit A"/>
    <property type="match status" value="1"/>
</dbReference>
<dbReference type="InterPro" id="IPR015927">
    <property type="entry name" value="Peptidase_S24_S26A/B/C"/>
</dbReference>
<keyword evidence="3" id="KW-0804">Transcription</keyword>